<sequence>MNGELSRGLPGRRRPTPIPVPPPRIPTPMPPSNNNNPPRSVHSKDPNMKIHPSSVGPDIPKLITKASYKLLDNDVKTAWINPRLISKVIQSFVLITSLPKSAAGSNL</sequence>
<feature type="region of interest" description="Disordered" evidence="1">
    <location>
        <begin position="1"/>
        <end position="57"/>
    </location>
</feature>
<organism evidence="2 3">
    <name type="scientific">Zophobas morio</name>
    <dbReference type="NCBI Taxonomy" id="2755281"/>
    <lineage>
        <taxon>Eukaryota</taxon>
        <taxon>Metazoa</taxon>
        <taxon>Ecdysozoa</taxon>
        <taxon>Arthropoda</taxon>
        <taxon>Hexapoda</taxon>
        <taxon>Insecta</taxon>
        <taxon>Pterygota</taxon>
        <taxon>Neoptera</taxon>
        <taxon>Endopterygota</taxon>
        <taxon>Coleoptera</taxon>
        <taxon>Polyphaga</taxon>
        <taxon>Cucujiformia</taxon>
        <taxon>Tenebrionidae</taxon>
        <taxon>Zophobas</taxon>
    </lineage>
</organism>
<gene>
    <name evidence="2" type="ORF">Zmor_010517</name>
</gene>
<comment type="caution">
    <text evidence="2">The sequence shown here is derived from an EMBL/GenBank/DDBJ whole genome shotgun (WGS) entry which is preliminary data.</text>
</comment>
<evidence type="ECO:0000256" key="1">
    <source>
        <dbReference type="SAM" id="MobiDB-lite"/>
    </source>
</evidence>
<accession>A0AA38IRX4</accession>
<reference evidence="2" key="1">
    <citation type="journal article" date="2023" name="G3 (Bethesda)">
        <title>Whole genome assemblies of Zophobas morio and Tenebrio molitor.</title>
        <authorList>
            <person name="Kaur S."/>
            <person name="Stinson S.A."/>
            <person name="diCenzo G.C."/>
        </authorList>
    </citation>
    <scope>NUCLEOTIDE SEQUENCE</scope>
    <source>
        <strain evidence="2">QUZm001</strain>
    </source>
</reference>
<proteinExistence type="predicted"/>
<dbReference type="EMBL" id="JALNTZ010000003">
    <property type="protein sequence ID" value="KAJ3658796.1"/>
    <property type="molecule type" value="Genomic_DNA"/>
</dbReference>
<dbReference type="Proteomes" id="UP001168821">
    <property type="component" value="Unassembled WGS sequence"/>
</dbReference>
<keyword evidence="3" id="KW-1185">Reference proteome</keyword>
<dbReference type="AlphaFoldDB" id="A0AA38IRX4"/>
<evidence type="ECO:0000313" key="2">
    <source>
        <dbReference type="EMBL" id="KAJ3658796.1"/>
    </source>
</evidence>
<feature type="compositionally biased region" description="Pro residues" evidence="1">
    <location>
        <begin position="16"/>
        <end position="31"/>
    </location>
</feature>
<name>A0AA38IRX4_9CUCU</name>
<protein>
    <submittedName>
        <fullName evidence="2">Uncharacterized protein</fullName>
    </submittedName>
</protein>
<evidence type="ECO:0000313" key="3">
    <source>
        <dbReference type="Proteomes" id="UP001168821"/>
    </source>
</evidence>